<dbReference type="Gene3D" id="3.40.50.2000">
    <property type="entry name" value="Glycogen Phosphorylase B"/>
    <property type="match status" value="1"/>
</dbReference>
<reference evidence="2" key="1">
    <citation type="submission" date="2017-06" db="EMBL/GenBank/DDBJ databases">
        <authorList>
            <person name="Cremers G."/>
        </authorList>
    </citation>
    <scope>NUCLEOTIDE SEQUENCE [LARGE SCALE GENOMIC DNA]</scope>
</reference>
<organism evidence="1 2">
    <name type="scientific">Candidatus Methanoperedens nitratireducens</name>
    <dbReference type="NCBI Taxonomy" id="1392998"/>
    <lineage>
        <taxon>Archaea</taxon>
        <taxon>Methanobacteriati</taxon>
        <taxon>Methanobacteriota</taxon>
        <taxon>Stenosarchaea group</taxon>
        <taxon>Methanomicrobia</taxon>
        <taxon>Methanosarcinales</taxon>
        <taxon>ANME-2 cluster</taxon>
        <taxon>Candidatus Methanoperedentaceae</taxon>
        <taxon>Candidatus Methanoperedens</taxon>
    </lineage>
</organism>
<dbReference type="SUPFAM" id="SSF53756">
    <property type="entry name" value="UDP-Glycosyltransferase/glycogen phosphorylase"/>
    <property type="match status" value="1"/>
</dbReference>
<name>A0A284VMK7_9EURY</name>
<evidence type="ECO:0000313" key="1">
    <source>
        <dbReference type="EMBL" id="SNQ60449.1"/>
    </source>
</evidence>
<keyword evidence="2" id="KW-1185">Reference proteome</keyword>
<evidence type="ECO:0008006" key="3">
    <source>
        <dbReference type="Google" id="ProtNLM"/>
    </source>
</evidence>
<dbReference type="RefSeq" id="WP_096204805.1">
    <property type="nucleotide sequence ID" value="NZ_FZMP01000092.1"/>
</dbReference>
<evidence type="ECO:0000313" key="2">
    <source>
        <dbReference type="Proteomes" id="UP000218615"/>
    </source>
</evidence>
<dbReference type="EMBL" id="FZMP01000092">
    <property type="protein sequence ID" value="SNQ60449.1"/>
    <property type="molecule type" value="Genomic_DNA"/>
</dbReference>
<dbReference type="Proteomes" id="UP000218615">
    <property type="component" value="Unassembled WGS sequence"/>
</dbReference>
<proteinExistence type="predicted"/>
<sequence>MLYTICSKYHPGVDAHLRNVGALGLSKHLYIEELSEIPDDATSLIFGAWHISYEPVMKFARKKNIKIGYLWTSSPTETELHSIMLVQHQHELLYQASIPMEMNHKGEISLLNQILTMKKNDEIDFIWFAKKDFLEAFENNGIFFAPHPVQERQKRDFVPERNNISLFLSPAIKKNIYSQYLAFTAVARRIPALHLKTSLPFQASPDVTVLGWMPQAVYEQEINNTYLALHISLAESFAYGAYEFLARGIPCLVSPTIARNFNIPLHNDIVIQNVDSVTEIADRIQYMVESDENYYMELSNDLYLAMRGLKEHNNTSIVKIFRKQGIA</sequence>
<accession>A0A284VMK7</accession>
<gene>
    <name evidence="1" type="ORF">MNV_1810005</name>
</gene>
<protein>
    <recommendedName>
        <fullName evidence="3">Glycosyltransferase</fullName>
    </recommendedName>
</protein>
<dbReference type="OrthoDB" id="374442at2157"/>
<dbReference type="AlphaFoldDB" id="A0A284VMK7"/>